<sequence>MCSYSSYGSESSTPYNTLYYATAPQAIPHMYAHAMSTFSPVRAASIPQHIVFTPTVAAPSSPTPTPAFTNLAAPSSPTHTPVFTNLPTSHVITHVSPSNVQ</sequence>
<protein>
    <submittedName>
        <fullName evidence="1">Uncharacterized protein</fullName>
    </submittedName>
</protein>
<evidence type="ECO:0000313" key="2">
    <source>
        <dbReference type="Proteomes" id="UP001472677"/>
    </source>
</evidence>
<gene>
    <name evidence="1" type="ORF">V6N12_048131</name>
</gene>
<reference evidence="1 2" key="1">
    <citation type="journal article" date="2024" name="G3 (Bethesda)">
        <title>Genome assembly of Hibiscus sabdariffa L. provides insights into metabolisms of medicinal natural products.</title>
        <authorList>
            <person name="Kim T."/>
        </authorList>
    </citation>
    <scope>NUCLEOTIDE SEQUENCE [LARGE SCALE GENOMIC DNA]</scope>
    <source>
        <strain evidence="1">TK-2024</strain>
        <tissue evidence="1">Old leaves</tissue>
    </source>
</reference>
<accession>A0ABR2EGD6</accession>
<name>A0ABR2EGD6_9ROSI</name>
<comment type="caution">
    <text evidence="1">The sequence shown here is derived from an EMBL/GenBank/DDBJ whole genome shotgun (WGS) entry which is preliminary data.</text>
</comment>
<dbReference type="EMBL" id="JBBPBM010000013">
    <property type="protein sequence ID" value="KAK8561055.1"/>
    <property type="molecule type" value="Genomic_DNA"/>
</dbReference>
<evidence type="ECO:0000313" key="1">
    <source>
        <dbReference type="EMBL" id="KAK8561055.1"/>
    </source>
</evidence>
<proteinExistence type="predicted"/>
<organism evidence="1 2">
    <name type="scientific">Hibiscus sabdariffa</name>
    <name type="common">roselle</name>
    <dbReference type="NCBI Taxonomy" id="183260"/>
    <lineage>
        <taxon>Eukaryota</taxon>
        <taxon>Viridiplantae</taxon>
        <taxon>Streptophyta</taxon>
        <taxon>Embryophyta</taxon>
        <taxon>Tracheophyta</taxon>
        <taxon>Spermatophyta</taxon>
        <taxon>Magnoliopsida</taxon>
        <taxon>eudicotyledons</taxon>
        <taxon>Gunneridae</taxon>
        <taxon>Pentapetalae</taxon>
        <taxon>rosids</taxon>
        <taxon>malvids</taxon>
        <taxon>Malvales</taxon>
        <taxon>Malvaceae</taxon>
        <taxon>Malvoideae</taxon>
        <taxon>Hibiscus</taxon>
    </lineage>
</organism>
<dbReference type="Proteomes" id="UP001472677">
    <property type="component" value="Unassembled WGS sequence"/>
</dbReference>
<keyword evidence="2" id="KW-1185">Reference proteome</keyword>